<gene>
    <name evidence="2" type="ORF">SAPIS_v1c00730</name>
</gene>
<evidence type="ECO:0000313" key="3">
    <source>
        <dbReference type="Proteomes" id="UP000018550"/>
    </source>
</evidence>
<protein>
    <submittedName>
        <fullName evidence="2">Uncharacterized protein</fullName>
    </submittedName>
</protein>
<dbReference type="AlphaFoldDB" id="V5RJF2"/>
<keyword evidence="3" id="KW-1185">Reference proteome</keyword>
<evidence type="ECO:0000256" key="1">
    <source>
        <dbReference type="SAM" id="Phobius"/>
    </source>
</evidence>
<dbReference type="Proteomes" id="UP000018550">
    <property type="component" value="Chromosome"/>
</dbReference>
<dbReference type="EMBL" id="CP006682">
    <property type="protein sequence ID" value="AHB35920.1"/>
    <property type="molecule type" value="Genomic_DNA"/>
</dbReference>
<evidence type="ECO:0000313" key="2">
    <source>
        <dbReference type="EMBL" id="AHB35920.1"/>
    </source>
</evidence>
<reference evidence="2 3" key="1">
    <citation type="journal article" date="2014" name="Genome Announc.">
        <title>Complete Genome Sequence of Spiroplasma apis B31T (ATCC 33834), a Bacterium Associated with May Disease of Honeybees (Apis mellifera).</title>
        <authorList>
            <person name="Ku C."/>
            <person name="Lo W.S."/>
            <person name="Chen L.L."/>
            <person name="Kuo C.H."/>
        </authorList>
    </citation>
    <scope>NUCLEOTIDE SEQUENCE [LARGE SCALE GENOMIC DNA]</scope>
    <source>
        <strain evidence="2">B31</strain>
    </source>
</reference>
<feature type="transmembrane region" description="Helical" evidence="1">
    <location>
        <begin position="6"/>
        <end position="29"/>
    </location>
</feature>
<name>V5RJF2_SPIAP</name>
<keyword evidence="1" id="KW-1133">Transmembrane helix</keyword>
<feature type="transmembrane region" description="Helical" evidence="1">
    <location>
        <begin position="60"/>
        <end position="80"/>
    </location>
</feature>
<accession>V5RJF2</accession>
<organism evidence="2 3">
    <name type="scientific">Spiroplasma apis B31</name>
    <dbReference type="NCBI Taxonomy" id="1276258"/>
    <lineage>
        <taxon>Bacteria</taxon>
        <taxon>Bacillati</taxon>
        <taxon>Mycoplasmatota</taxon>
        <taxon>Mollicutes</taxon>
        <taxon>Entomoplasmatales</taxon>
        <taxon>Spiroplasmataceae</taxon>
        <taxon>Spiroplasma</taxon>
    </lineage>
</organism>
<keyword evidence="1" id="KW-0812">Transmembrane</keyword>
<dbReference type="OrthoDB" id="390381at2"/>
<dbReference type="RefSeq" id="WP_023788854.1">
    <property type="nucleotide sequence ID" value="NC_022998.1"/>
</dbReference>
<sequence length="82" mass="9266">MSTYKIIYLSAACAFYAITLILFIIWLILKIRKRSEVSVTLKNTQKGGLAGLLDFTKRHILTYSIVFCLTMAIASTFLMIQA</sequence>
<proteinExistence type="predicted"/>
<keyword evidence="1" id="KW-0472">Membrane</keyword>
<dbReference type="HOGENOM" id="CLU_2556567_0_0_14"/>
<dbReference type="KEGG" id="sapi:SAPIS_v1c00730"/>
<dbReference type="STRING" id="1276258.SAPIS_v1c00730"/>